<organism evidence="1 2">
    <name type="scientific">Pseudomonas putida</name>
    <name type="common">Arthrobacter siderocapsulatus</name>
    <dbReference type="NCBI Taxonomy" id="303"/>
    <lineage>
        <taxon>Bacteria</taxon>
        <taxon>Pseudomonadati</taxon>
        <taxon>Pseudomonadota</taxon>
        <taxon>Gammaproteobacteria</taxon>
        <taxon>Pseudomonadales</taxon>
        <taxon>Pseudomonadaceae</taxon>
        <taxon>Pseudomonas</taxon>
    </lineage>
</organism>
<evidence type="ECO:0000313" key="2">
    <source>
        <dbReference type="Proteomes" id="UP000218731"/>
    </source>
</evidence>
<name>A0A1L7NME8_PSEPU</name>
<gene>
    <name evidence="1" type="ORF">KF715C_pA880</name>
</gene>
<accession>A0A1L7NME8</accession>
<sequence length="110" mass="12182">MRVALTRSHENPRMRGKTEAQISEYPMTVTHTRTLTITCKAVSLGEQEDSAALAELRRDCLRRIQGSAGTLIEQGIYSGSLTYQDRNPPVNLHWSLSVSDCLPDGAQHEG</sequence>
<geneLocation type="plasmid" evidence="2">
    <name>pkf715a dna</name>
</geneLocation>
<dbReference type="Proteomes" id="UP000218731">
    <property type="component" value="Plasmid pKF715A"/>
</dbReference>
<protein>
    <submittedName>
        <fullName evidence="1">Transcriptional regulator, TetR family</fullName>
    </submittedName>
</protein>
<dbReference type="AlphaFoldDB" id="A0A1L7NME8"/>
<keyword evidence="1" id="KW-0614">Plasmid</keyword>
<reference evidence="1 2" key="1">
    <citation type="submission" date="2015-11" db="EMBL/GenBank/DDBJ databases">
        <title>Complete genome sequencing of a biphenyl-degrading bacterium, Pseudomonas putida KF715 (=NBRC110667).</title>
        <authorList>
            <person name="Suenaga H."/>
            <person name="Fujihara N."/>
            <person name="Watanabe T."/>
            <person name="Hirose J."/>
            <person name="Kimura N."/>
            <person name="Yamazoe A."/>
            <person name="Hosoyama A."/>
            <person name="Shimodaira J."/>
            <person name="Furukawa K."/>
        </authorList>
    </citation>
    <scope>NUCLEOTIDE SEQUENCE [LARGE SCALE GENOMIC DNA]</scope>
    <source>
        <strain evidence="1 2">KF715</strain>
        <plasmid evidence="2">Plasmid pkf715a dna</plasmid>
    </source>
</reference>
<evidence type="ECO:0000313" key="1">
    <source>
        <dbReference type="EMBL" id="BAW26593.1"/>
    </source>
</evidence>
<proteinExistence type="predicted"/>
<dbReference type="EMBL" id="AP015030">
    <property type="protein sequence ID" value="BAW26593.1"/>
    <property type="molecule type" value="Genomic_DNA"/>
</dbReference>